<dbReference type="EMBL" id="CP061169">
    <property type="protein sequence ID" value="QPZ39109.1"/>
    <property type="molecule type" value="Genomic_DNA"/>
</dbReference>
<keyword evidence="2" id="KW-1185">Reference proteome</keyword>
<sequence length="326" mass="36409">MLTPLPDRFVNRAFTVTEAAEAGLSPRRLRASDLAMPFPHVRVPSSWLAQSATTTVAEKVTAKRRRVVAFAQAYLTRMPKNGVCSGMTAAYLHSIPLPLRFLDDDRLDFSVPYGARAPQHRGVVGHCISGTRGDITDVDGIPVTTLERTWCDLAAVLDVPDLVAAGDALIHHSSPRSTTRALAEAAGQYPTTRWRARRSEALTLFNDRAESPRESRLRVHLVRAGLPMPAVNPTVFYNGAFMGRVDMLYLEWALIIEYEGEQHLTDVRQWRKDIDRVNDFADIGLRTIRATAADDRDPAVLIERIRAHIATRERAITHDPNLSLRF</sequence>
<proteinExistence type="predicted"/>
<dbReference type="RefSeq" id="WP_166984742.1">
    <property type="nucleotide sequence ID" value="NZ_CP061169.1"/>
</dbReference>
<dbReference type="Proteomes" id="UP000662814">
    <property type="component" value="Chromosome"/>
</dbReference>
<name>A0ABX6YKI3_9MICO</name>
<accession>A0ABX6YKI3</accession>
<evidence type="ECO:0000313" key="2">
    <source>
        <dbReference type="Proteomes" id="UP000662814"/>
    </source>
</evidence>
<reference evidence="1 2" key="1">
    <citation type="submission" date="2020-12" db="EMBL/GenBank/DDBJ databases">
        <title>Microbacterium sp. HY060.</title>
        <authorList>
            <person name="Zhou J."/>
        </authorList>
    </citation>
    <scope>NUCLEOTIDE SEQUENCE [LARGE SCALE GENOMIC DNA]</scope>
    <source>
        <strain evidence="1 2">HY60</strain>
    </source>
</reference>
<evidence type="ECO:0000313" key="1">
    <source>
        <dbReference type="EMBL" id="QPZ39109.1"/>
    </source>
</evidence>
<organism evidence="1 2">
    <name type="scientific">Paramicrobacterium chengjingii</name>
    <dbReference type="NCBI Taxonomy" id="2769067"/>
    <lineage>
        <taxon>Bacteria</taxon>
        <taxon>Bacillati</taxon>
        <taxon>Actinomycetota</taxon>
        <taxon>Actinomycetes</taxon>
        <taxon>Micrococcales</taxon>
        <taxon>Microbacteriaceae</taxon>
        <taxon>Paramicrobacterium</taxon>
    </lineage>
</organism>
<protein>
    <recommendedName>
        <fullName evidence="3">DUF559 domain-containing protein</fullName>
    </recommendedName>
</protein>
<evidence type="ECO:0008006" key="3">
    <source>
        <dbReference type="Google" id="ProtNLM"/>
    </source>
</evidence>
<gene>
    <name evidence="1" type="ORF">HCR76_03260</name>
</gene>